<feature type="domain" description="AntA/AntB antirepressor" evidence="1">
    <location>
        <begin position="12"/>
        <end position="83"/>
    </location>
</feature>
<dbReference type="AlphaFoldDB" id="Q74CG1"/>
<dbReference type="KEGG" id="gsu:GSU1713"/>
<dbReference type="OrthoDB" id="5461277at2"/>
<evidence type="ECO:0000259" key="1">
    <source>
        <dbReference type="Pfam" id="PF08346"/>
    </source>
</evidence>
<dbReference type="RefSeq" id="WP_010942357.1">
    <property type="nucleotide sequence ID" value="NC_002939.5"/>
</dbReference>
<dbReference type="Proteomes" id="UP000000577">
    <property type="component" value="Chromosome"/>
</dbReference>
<dbReference type="PANTHER" id="PTHR36180:SF1">
    <property type="entry name" value="ANTA_ANTB ANTIREPRESSOR DOMAIN-CONTAINING PROTEIN"/>
    <property type="match status" value="1"/>
</dbReference>
<dbReference type="HOGENOM" id="CLU_1872483_0_0_7"/>
<protein>
    <submittedName>
        <fullName evidence="2">AntA/AntB antirepressor domain protein</fullName>
    </submittedName>
</protein>
<accession>Q74CG1</accession>
<gene>
    <name evidence="2" type="ordered locus">GSU1713</name>
</gene>
<name>Q74CG1_GEOSL</name>
<dbReference type="PANTHER" id="PTHR36180">
    <property type="entry name" value="DNA-BINDING PROTEIN-RELATED-RELATED"/>
    <property type="match status" value="1"/>
</dbReference>
<dbReference type="Pfam" id="PF08346">
    <property type="entry name" value="AntA"/>
    <property type="match status" value="1"/>
</dbReference>
<dbReference type="EnsemblBacteria" id="AAR35090">
    <property type="protein sequence ID" value="AAR35090"/>
    <property type="gene ID" value="GSU1713"/>
</dbReference>
<dbReference type="eggNOG" id="COG3561">
    <property type="taxonomic scope" value="Bacteria"/>
</dbReference>
<reference evidence="2 3" key="2">
    <citation type="journal article" date="2012" name="BMC Genomics">
        <title>Comparative genomic analysis of Geobacter sulfurreducens KN400, a strain with enhanced capacity for extracellular electron transfer and electricity production.</title>
        <authorList>
            <person name="Butler J.E."/>
            <person name="Young N.D."/>
            <person name="Aklujkar M."/>
            <person name="Lovley D.R."/>
        </authorList>
    </citation>
    <scope>NUCLEOTIDE SEQUENCE [LARGE SCALE GENOMIC DNA]</scope>
    <source>
        <strain evidence="3">ATCC 51573 / DSM 12127 / PCA</strain>
    </source>
</reference>
<evidence type="ECO:0000313" key="3">
    <source>
        <dbReference type="Proteomes" id="UP000000577"/>
    </source>
</evidence>
<dbReference type="InterPro" id="IPR013557">
    <property type="entry name" value="AntA/B_antirep"/>
</dbReference>
<dbReference type="InParanoid" id="Q74CG1"/>
<sequence length="136" mass="15195">MKVLSAGTVNAVDARELHKALGVRKDFSSWIKEQIVKAMLVDGVDYITAQGLSSPKSGSTKARPQKTIEYLISLDAAKQICVMGWTMRVFTEKGRNPKGGRPTVDYCSFHENVKQTKHGGHNRLDYEVFRVFPINP</sequence>
<keyword evidence="3" id="KW-1185">Reference proteome</keyword>
<organism evidence="2 3">
    <name type="scientific">Geobacter sulfurreducens (strain ATCC 51573 / DSM 12127 / PCA)</name>
    <dbReference type="NCBI Taxonomy" id="243231"/>
    <lineage>
        <taxon>Bacteria</taxon>
        <taxon>Pseudomonadati</taxon>
        <taxon>Thermodesulfobacteriota</taxon>
        <taxon>Desulfuromonadia</taxon>
        <taxon>Geobacterales</taxon>
        <taxon>Geobacteraceae</taxon>
        <taxon>Geobacter</taxon>
    </lineage>
</organism>
<dbReference type="EMBL" id="AE017180">
    <property type="protein sequence ID" value="AAR35090.2"/>
    <property type="molecule type" value="Genomic_DNA"/>
</dbReference>
<evidence type="ECO:0000313" key="2">
    <source>
        <dbReference type="EMBL" id="AAR35090.2"/>
    </source>
</evidence>
<proteinExistence type="predicted"/>
<reference evidence="2 3" key="1">
    <citation type="journal article" date="2003" name="Science">
        <title>Genome of Geobacter sulfurreducens: metal reduction in subsurface environments.</title>
        <authorList>
            <person name="Methe B.A."/>
            <person name="Nelson K.E."/>
            <person name="Eisen J.A."/>
            <person name="Paulsen I.T."/>
            <person name="Nelson W."/>
            <person name="Heidelberg J.F."/>
            <person name="Wu D."/>
            <person name="Wu M."/>
            <person name="Ward N."/>
            <person name="Beanan M.J."/>
            <person name="Dodson R.J."/>
            <person name="Madupu R."/>
            <person name="Brinkac L.M."/>
            <person name="Daugherty S.C."/>
            <person name="DeBoy R.T."/>
            <person name="Durkin A.S."/>
            <person name="Gwinn M."/>
            <person name="Kolonay J.F."/>
            <person name="Sullivan S.A."/>
            <person name="Haft D.H."/>
            <person name="Selengut J."/>
            <person name="Davidsen T.M."/>
            <person name="Zafar N."/>
            <person name="White O."/>
            <person name="Tran B."/>
            <person name="Romero C."/>
            <person name="Forberger H.A."/>
            <person name="Weidman J."/>
            <person name="Khouri H."/>
            <person name="Feldblyum T.V."/>
            <person name="Utterback T.R."/>
            <person name="Van Aken S.E."/>
            <person name="Lovley D.R."/>
            <person name="Fraser C.M."/>
        </authorList>
    </citation>
    <scope>NUCLEOTIDE SEQUENCE [LARGE SCALE GENOMIC DNA]</scope>
    <source>
        <strain evidence="3">ATCC 51573 / DSM 12127 / PCA</strain>
    </source>
</reference>